<feature type="compositionally biased region" description="Low complexity" evidence="10">
    <location>
        <begin position="1133"/>
        <end position="1142"/>
    </location>
</feature>
<feature type="compositionally biased region" description="Polar residues" evidence="10">
    <location>
        <begin position="704"/>
        <end position="715"/>
    </location>
</feature>
<evidence type="ECO:0000259" key="11">
    <source>
        <dbReference type="PROSITE" id="PS50089"/>
    </source>
</evidence>
<dbReference type="Pfam" id="PF18091">
    <property type="entry name" value="E3_UbLigase_RBR"/>
    <property type="match status" value="1"/>
</dbReference>
<dbReference type="InterPro" id="IPR001841">
    <property type="entry name" value="Znf_RING"/>
</dbReference>
<feature type="region of interest" description="Disordered" evidence="10">
    <location>
        <begin position="108"/>
        <end position="250"/>
    </location>
</feature>
<feature type="region of interest" description="Disordered" evidence="10">
    <location>
        <begin position="1162"/>
        <end position="1188"/>
    </location>
</feature>
<feature type="compositionally biased region" description="Polar residues" evidence="10">
    <location>
        <begin position="1594"/>
        <end position="1606"/>
    </location>
</feature>
<keyword evidence="4" id="KW-0479">Metal-binding</keyword>
<feature type="compositionally biased region" description="Polar residues" evidence="10">
    <location>
        <begin position="951"/>
        <end position="962"/>
    </location>
</feature>
<feature type="region of interest" description="Disordered" evidence="10">
    <location>
        <begin position="1476"/>
        <end position="1511"/>
    </location>
</feature>
<dbReference type="SUPFAM" id="SSF57850">
    <property type="entry name" value="RING/U-box"/>
    <property type="match status" value="3"/>
</dbReference>
<feature type="compositionally biased region" description="Basic and acidic residues" evidence="10">
    <location>
        <begin position="2128"/>
        <end position="2148"/>
    </location>
</feature>
<feature type="compositionally biased region" description="Acidic residues" evidence="10">
    <location>
        <begin position="750"/>
        <end position="817"/>
    </location>
</feature>
<dbReference type="InterPro" id="IPR013083">
    <property type="entry name" value="Znf_RING/FYVE/PHD"/>
</dbReference>
<feature type="region of interest" description="Disordered" evidence="10">
    <location>
        <begin position="906"/>
        <end position="1124"/>
    </location>
</feature>
<feature type="region of interest" description="Disordered" evidence="10">
    <location>
        <begin position="1862"/>
        <end position="2077"/>
    </location>
</feature>
<sequence length="2601" mass="286429">MRQNPMFQPRGPVGGRSMPAWFSATLVNQSRVAGPSPPPPPLPSEPPPEESDYEEIDHLPKSTMKKAGSRRTCSLCGNPNPAVSCEMCDDQIFCGSCNDMYHRHPKRQHHSRKILEPLDNRPPLPPKTPVPHEMGSPPHAQLPPLPPQSNIVPQPVPPPRRKGRFGMRSNTSSPTSGRKSFFDPVGTLKRFVGGMAQRPLPSPPKAPPPLPPKSDFVRSMTPTFRGQTLGDRRLNSPQPGAYPQDEQRGRVPMSAFEMQNARTHSISVANLSGHTSSHDSGYPDWEEDDEEFFSRNRAHSVSGGVLGRYPSTSQDASHFATMGRQGRNQMQRPGTSQQQVNLDAPERPPPPLPPRQFPSQTQLSFQSSQSVFDLDRMAAAQQSQSFGMPPWNYPMPGYPFDFQQAMMMGYPGGGTMHRTPSTQSMGPTMNASSAPNQFGFGWGPMPFGQPMTQMEMDMMSAQRRGSEQFMNALPNQQQLPTQRGVPLSNPVTPQGSFRKKAGRHMSVEPELTRRLDRVDLSQNRRSGTPSSFVRVPPSAVAPAPAIINTPKSKPPVKKAPSSDQSPDDSYFSSERQQNTESASSESTPELTENPEGPWECEHCTFINPKSTKVCTICCKTPSDGYKVMTKSKLNKAKARRGDAVGLRRSYSNPNRDASAALAAAVAEQSEEVPVLKSKLSISREKQQAKINLVSHVEKERVKTPKSSLKAGSSGTLKAGAVPPGPKAVAAVPKQQKKGKLVKPKQVVQLESDDDEEEDGVNGEQEEELVASQEEQEDDDAQEEVEDEEEEEEEEEEEDDEDADEDKSEDDADDEENGVVDVKITARSAAIHSKSVKAAAAAPMVMPPKGKSKPAVVNTKAVVKASSASATTSTKKATKPKGRITKTLVDSNEDVYGSVPIQTLAISPKIDIKRSSKSKTSTGVGPSPPPQHYEISISTKSSSPLPPPSPSALETQEDITQMSDVADDVDAIDVRMITSIDVPAKSSKRRNSAISSDKRKGSDPTTKGSRKEEESSPEATPISSKKDESSGKNKEETRSRKLSVSTGIQTATPSTSSSNSSNSNAKSTTASSSNGESETGSSSPFQARKEMEGRKSSASLPGKERKISSVGTSPPPQSISTQTYEDAGIDAAISLPTKSLSKTSLDDYEPPRHIEMSEKALRYARKARNKEQHHQKLKRSLSTQLTYPAEPWLEATEGRHLYRSSSRQSLASDTRSLPLSGPPSRENSPPPMRGSGGGSSRWYEDFRRFPPPTWDRFPAPGDYFSSIDDTVSRRKRDSMRSQEFELTRMLKDADEFNYSPEDVQVAIRMCGDKNPIKWMQENWSSMIETVQTLATKYGREKGNESNDVGTISLEEAKESLRANRGNVWVAVTECVDQRRKKFHELESRGTFLRDDILSALSAHRGNLEAAYVELSKAQLKPFLMRIWGPPAGTENESAAPTSSAQATGTAAAITNDEAVKPKATEEQVPVITDTTAVLPEATSSESPAVPKEQKASELSDQPPQSSTAVVEPPKLELLVSNAEKVTQEIERALKELKSSGAIAGNTAPLEIVVGDTSESSEKKDEALIVTDQKTTDLSPQEKTGEQQEGQQQQQPLPTSSNVNNEEVTTAPEAKEVTLQRQKSDESEPSATVPHIKSDGEDESFADAVSEAASSANSPPPSRPAFEEQTPNENEVVVNEDDQAFLEEEYDEDVLEIEIDDTEAHISEFIQNYEILPAQTTPLAEQELVDNGDEDVDEQNDDENAELEQQIDEGQVDEATGDDEGQTDEAANQGITKGEIEQLLTTLTSTFSEMEQFATKIKENIATEIQQQLAAATSTTQKKVKVTVTSHDHSEDGSYEPIELPPGIEENVNKKAAKYQRLAAKKKKIGRHKSPETHAFQFGMIKETSASPSPSTSLSQLVDESQADPKASGESEEQPEPEPEKDEEEVVEAQEQPENGGIEAEQMEVETDANKTEVDKGNRYSDYEEVEIGQEDEEGDYNNNAEEPISEVDEDAEGEFVEEEDVNESSIVEESDEDAELEVEEEQDEEIIDDNEETKEKEQEESQEQEPNNKDEEDDEEEPYANVDIRTSSNITPSDTDKVIIAGGVVAAKSIRISSNTTNDNNSNGDIVIMAEELSTANENVDEETNEKGNTEVKTDDDANDEKGVTEETPAQRLITEGKAANLKQAELALQLFEMNFNEDDALAAARECVSLCSALSYLQQECDLCTGKFSATEMVSMLRCTHICCRTCARDYFTVQVRDKTIVDATCPFCAEPSTLSDDAELATEYFNHLDILLKNLLDSKHHEMFQRKLRDWTLAKTPNFKWCSKCSSGFITEPMQTRLVCPDCKAVTCAVCMETWDKVNHDHRDNTAGSVKLCDAVPKSIIEYLNANCIECPRCHFRFSLARGGCMHLTCTQCHHEFCSGCAAPFRMGDKCEAKFPICDRLGLHAHHPRNCLFYLRDKEPDVLSKLLEENAIPYFKENSGEDQLEPSTTVETKETESGDNGDENANTTTTPTTTPKKKPRLCQVPVQKETNEGFFDDICGKEAPEGYATVCKTHYIEYLGLLIWQNHLDPITILTNEDLEVIIRRAYKKHPGRPNWLSDEGFRKRLLKVINEDIPL</sequence>
<feature type="compositionally biased region" description="Basic and acidic residues" evidence="10">
    <location>
        <begin position="1611"/>
        <end position="1624"/>
    </location>
</feature>
<dbReference type="PROSITE" id="PS50199">
    <property type="entry name" value="ZF_RANBP2_2"/>
    <property type="match status" value="1"/>
</dbReference>
<dbReference type="Gene3D" id="2.30.30.380">
    <property type="entry name" value="Zn-finger domain of Sec23/24"/>
    <property type="match status" value="1"/>
</dbReference>
<evidence type="ECO:0000256" key="1">
    <source>
        <dbReference type="ARBA" id="ARBA00008278"/>
    </source>
</evidence>
<evidence type="ECO:0000256" key="3">
    <source>
        <dbReference type="ARBA" id="ARBA00022679"/>
    </source>
</evidence>
<feature type="compositionally biased region" description="Low complexity" evidence="10">
    <location>
        <begin position="827"/>
        <end position="855"/>
    </location>
</feature>
<feature type="compositionally biased region" description="Pro residues" evidence="10">
    <location>
        <begin position="347"/>
        <end position="356"/>
    </location>
</feature>
<dbReference type="PANTHER" id="PTHR16004">
    <property type="entry name" value="RING FINGER PROTEIN 31-RELATED"/>
    <property type="match status" value="1"/>
</dbReference>
<feature type="region of interest" description="Disordered" evidence="10">
    <location>
        <begin position="1534"/>
        <end position="1683"/>
    </location>
</feature>
<evidence type="ECO:0000259" key="12">
    <source>
        <dbReference type="PROSITE" id="PS50199"/>
    </source>
</evidence>
<dbReference type="Gene3D" id="6.10.140.1100">
    <property type="match status" value="1"/>
</dbReference>
<organism evidence="14 15">
    <name type="scientific">Orchesella dallaii</name>
    <dbReference type="NCBI Taxonomy" id="48710"/>
    <lineage>
        <taxon>Eukaryota</taxon>
        <taxon>Metazoa</taxon>
        <taxon>Ecdysozoa</taxon>
        <taxon>Arthropoda</taxon>
        <taxon>Hexapoda</taxon>
        <taxon>Collembola</taxon>
        <taxon>Entomobryomorpha</taxon>
        <taxon>Entomobryoidea</taxon>
        <taxon>Orchesellidae</taxon>
        <taxon>Orchesellinae</taxon>
        <taxon>Orchesella</taxon>
    </lineage>
</organism>
<dbReference type="CDD" id="cd19815">
    <property type="entry name" value="Bbox1_HOIP"/>
    <property type="match status" value="1"/>
</dbReference>
<feature type="compositionally biased region" description="Low complexity" evidence="10">
    <location>
        <begin position="1049"/>
        <end position="1082"/>
    </location>
</feature>
<keyword evidence="5" id="KW-0677">Repeat</keyword>
<feature type="region of interest" description="Disordered" evidence="10">
    <location>
        <begin position="1133"/>
        <end position="1152"/>
    </location>
</feature>
<feature type="region of interest" description="Disordered" evidence="10">
    <location>
        <begin position="27"/>
        <end position="58"/>
    </location>
</feature>
<keyword evidence="15" id="KW-1185">Reference proteome</keyword>
<feature type="compositionally biased region" description="Polar residues" evidence="10">
    <location>
        <begin position="1570"/>
        <end position="1580"/>
    </location>
</feature>
<dbReference type="PROSITE" id="PS01358">
    <property type="entry name" value="ZF_RANBP2_1"/>
    <property type="match status" value="1"/>
</dbReference>
<feature type="compositionally biased region" description="Polar residues" evidence="10">
    <location>
        <begin position="268"/>
        <end position="279"/>
    </location>
</feature>
<dbReference type="Proteomes" id="UP001642540">
    <property type="component" value="Unassembled WGS sequence"/>
</dbReference>
<dbReference type="SMART" id="SM00647">
    <property type="entry name" value="IBR"/>
    <property type="match status" value="2"/>
</dbReference>
<feature type="compositionally biased region" description="Low complexity" evidence="10">
    <location>
        <begin position="717"/>
        <end position="733"/>
    </location>
</feature>
<feature type="compositionally biased region" description="Polar residues" evidence="10">
    <location>
        <begin position="2067"/>
        <end position="2076"/>
    </location>
</feature>
<feature type="compositionally biased region" description="Basic and acidic residues" evidence="10">
    <location>
        <begin position="1950"/>
        <end position="1964"/>
    </location>
</feature>
<keyword evidence="3" id="KW-0808">Transferase</keyword>
<evidence type="ECO:0000256" key="4">
    <source>
        <dbReference type="ARBA" id="ARBA00022723"/>
    </source>
</evidence>
<feature type="domain" description="RanBP2-type" evidence="12">
    <location>
        <begin position="594"/>
        <end position="617"/>
    </location>
</feature>
<feature type="compositionally biased region" description="Acidic residues" evidence="10">
    <location>
        <begin position="1726"/>
        <end position="1765"/>
    </location>
</feature>
<feature type="region of interest" description="Disordered" evidence="10">
    <location>
        <begin position="324"/>
        <end position="363"/>
    </location>
</feature>
<dbReference type="InterPro" id="IPR047542">
    <property type="entry name" value="Rcat_RBR_RNF31-like"/>
</dbReference>
<feature type="region of interest" description="Disordered" evidence="10">
    <location>
        <begin position="2462"/>
        <end position="2504"/>
    </location>
</feature>
<dbReference type="InterPro" id="IPR026254">
    <property type="entry name" value="RNF31-like"/>
</dbReference>
<feature type="compositionally biased region" description="Pro residues" evidence="10">
    <location>
        <begin position="35"/>
        <end position="46"/>
    </location>
</feature>
<feature type="compositionally biased region" description="Acidic residues" evidence="10">
    <location>
        <begin position="1912"/>
        <end position="1930"/>
    </location>
</feature>
<feature type="compositionally biased region" description="Pro residues" evidence="10">
    <location>
        <begin position="200"/>
        <end position="212"/>
    </location>
</feature>
<evidence type="ECO:0000313" key="15">
    <source>
        <dbReference type="Proteomes" id="UP001642540"/>
    </source>
</evidence>
<dbReference type="PROSITE" id="PS50089">
    <property type="entry name" value="ZF_RING_2"/>
    <property type="match status" value="1"/>
</dbReference>
<dbReference type="InterPro" id="IPR047543">
    <property type="entry name" value="Bbox1_RNF31-like"/>
</dbReference>
<feature type="compositionally biased region" description="Low complexity" evidence="10">
    <location>
        <begin position="1644"/>
        <end position="1655"/>
    </location>
</feature>
<dbReference type="PANTHER" id="PTHR16004:SF2">
    <property type="entry name" value="E3 UBIQUITIN-PROTEIN LIGASE LUBEL"/>
    <property type="match status" value="1"/>
</dbReference>
<feature type="region of interest" description="Disordered" evidence="10">
    <location>
        <begin position="2120"/>
        <end position="2149"/>
    </location>
</feature>
<evidence type="ECO:0000256" key="9">
    <source>
        <dbReference type="PROSITE-ProRule" id="PRU00322"/>
    </source>
</evidence>
<protein>
    <recommendedName>
        <fullName evidence="2">RanBP-type and C3HC4-type zinc finger-containing protein 1</fullName>
    </recommendedName>
</protein>
<feature type="compositionally biased region" description="Polar residues" evidence="10">
    <location>
        <begin position="570"/>
        <end position="590"/>
    </location>
</feature>
<feature type="compositionally biased region" description="Polar residues" evidence="10">
    <location>
        <begin position="1202"/>
        <end position="1216"/>
    </location>
</feature>
<reference evidence="14 15" key="1">
    <citation type="submission" date="2024-08" db="EMBL/GenBank/DDBJ databases">
        <authorList>
            <person name="Cucini C."/>
            <person name="Frati F."/>
        </authorList>
    </citation>
    <scope>NUCLEOTIDE SEQUENCE [LARGE SCALE GENOMIC DNA]</scope>
</reference>
<dbReference type="Gene3D" id="3.30.40.10">
    <property type="entry name" value="Zinc/RING finger domain, C3HC4 (zinc finger)"/>
    <property type="match status" value="1"/>
</dbReference>
<gene>
    <name evidence="14" type="ORF">ODALV1_LOCUS11114</name>
</gene>
<dbReference type="InterPro" id="IPR017907">
    <property type="entry name" value="Znf_RING_CS"/>
</dbReference>
<feature type="region of interest" description="Disordered" evidence="10">
    <location>
        <begin position="693"/>
        <end position="855"/>
    </location>
</feature>
<evidence type="ECO:0000256" key="8">
    <source>
        <dbReference type="ARBA" id="ARBA00022833"/>
    </source>
</evidence>
<feature type="region of interest" description="Disordered" evidence="10">
    <location>
        <begin position="635"/>
        <end position="654"/>
    </location>
</feature>
<dbReference type="SMART" id="SM00547">
    <property type="entry name" value="ZnF_RBZ"/>
    <property type="match status" value="1"/>
</dbReference>
<feature type="compositionally biased region" description="Acidic residues" evidence="10">
    <location>
        <begin position="1965"/>
        <end position="1978"/>
    </location>
</feature>
<evidence type="ECO:0000256" key="5">
    <source>
        <dbReference type="ARBA" id="ARBA00022737"/>
    </source>
</evidence>
<dbReference type="InterPro" id="IPR041031">
    <property type="entry name" value="RNF31_C"/>
</dbReference>
<dbReference type="InterPro" id="IPR002867">
    <property type="entry name" value="IBR_dom"/>
</dbReference>
<comment type="similarity">
    <text evidence="1">Belongs to the RBR family.</text>
</comment>
<dbReference type="Gene3D" id="1.10.8.10">
    <property type="entry name" value="DNA helicase RuvA subunit, C-terminal domain"/>
    <property type="match status" value="1"/>
</dbReference>
<feature type="compositionally biased region" description="Pro residues" evidence="10">
    <location>
        <begin position="120"/>
        <end position="129"/>
    </location>
</feature>
<proteinExistence type="inferred from homology"/>
<feature type="compositionally biased region" description="Basic and acidic residues" evidence="10">
    <location>
        <begin position="1023"/>
        <end position="1038"/>
    </location>
</feature>
<comment type="caution">
    <text evidence="14">The sequence shown here is derived from an EMBL/GenBank/DDBJ whole genome shotgun (WGS) entry which is preliminary data.</text>
</comment>
<keyword evidence="6 9" id="KW-0863">Zinc-finger</keyword>
<feature type="region of interest" description="Disordered" evidence="10">
    <location>
        <begin position="1726"/>
        <end position="1774"/>
    </location>
</feature>
<evidence type="ECO:0000256" key="6">
    <source>
        <dbReference type="ARBA" id="ARBA00022771"/>
    </source>
</evidence>
<feature type="compositionally biased region" description="Acidic residues" evidence="10">
    <location>
        <begin position="1986"/>
        <end position="2035"/>
    </location>
</feature>
<dbReference type="InterPro" id="IPR044066">
    <property type="entry name" value="TRIAD_supradom"/>
</dbReference>
<keyword evidence="7" id="KW-0833">Ubl conjugation pathway</keyword>
<feature type="domain" description="RING-type" evidence="11">
    <location>
        <begin position="2205"/>
        <end position="2253"/>
    </location>
</feature>
<dbReference type="PROSITE" id="PS51873">
    <property type="entry name" value="TRIAD"/>
    <property type="match status" value="1"/>
</dbReference>
<feature type="compositionally biased region" description="Basic and acidic residues" evidence="10">
    <location>
        <begin position="505"/>
        <end position="519"/>
    </location>
</feature>
<evidence type="ECO:0000256" key="10">
    <source>
        <dbReference type="SAM" id="MobiDB-lite"/>
    </source>
</evidence>
<accession>A0ABP1QIK6</accession>
<dbReference type="Pfam" id="PF16678">
    <property type="entry name" value="UBA_HOIP"/>
    <property type="match status" value="1"/>
</dbReference>
<dbReference type="Pfam" id="PF22191">
    <property type="entry name" value="IBR_1"/>
    <property type="match status" value="2"/>
</dbReference>
<evidence type="ECO:0000256" key="2">
    <source>
        <dbReference type="ARBA" id="ARBA00017887"/>
    </source>
</evidence>
<evidence type="ECO:0000256" key="7">
    <source>
        <dbReference type="ARBA" id="ARBA00022786"/>
    </source>
</evidence>
<keyword evidence="8" id="KW-0862">Zinc</keyword>
<feature type="compositionally biased region" description="Polar residues" evidence="10">
    <location>
        <begin position="326"/>
        <end position="341"/>
    </location>
</feature>
<feature type="region of interest" description="Disordered" evidence="10">
    <location>
        <begin position="478"/>
        <end position="599"/>
    </location>
</feature>
<feature type="compositionally biased region" description="Low complexity" evidence="10">
    <location>
        <begin position="1886"/>
        <end position="1897"/>
    </location>
</feature>
<feature type="compositionally biased region" description="Low complexity" evidence="10">
    <location>
        <begin position="529"/>
        <end position="545"/>
    </location>
</feature>
<feature type="compositionally biased region" description="Polar residues" evidence="10">
    <location>
        <begin position="1497"/>
        <end position="1507"/>
    </location>
</feature>
<evidence type="ECO:0000313" key="14">
    <source>
        <dbReference type="EMBL" id="CAL8102323.1"/>
    </source>
</evidence>
<feature type="compositionally biased region" description="Polar residues" evidence="10">
    <location>
        <begin position="168"/>
        <end position="178"/>
    </location>
</feature>
<name>A0ABP1QIK6_9HEXA</name>
<dbReference type="InterPro" id="IPR001876">
    <property type="entry name" value="Znf_RanBP2"/>
</dbReference>
<dbReference type="InterPro" id="IPR032065">
    <property type="entry name" value="RNF31-UBA"/>
</dbReference>
<feature type="region of interest" description="Disordered" evidence="10">
    <location>
        <begin position="1202"/>
        <end position="1241"/>
    </location>
</feature>
<feature type="region of interest" description="Disordered" evidence="10">
    <location>
        <begin position="268"/>
        <end position="288"/>
    </location>
</feature>
<evidence type="ECO:0000259" key="13">
    <source>
        <dbReference type="PROSITE" id="PS51873"/>
    </source>
</evidence>
<dbReference type="PROSITE" id="PS00518">
    <property type="entry name" value="ZF_RING_1"/>
    <property type="match status" value="1"/>
</dbReference>
<feature type="domain" description="RING-type" evidence="13">
    <location>
        <begin position="2201"/>
        <end position="2440"/>
    </location>
</feature>
<dbReference type="EMBL" id="CAXLJM020000033">
    <property type="protein sequence ID" value="CAL8102323.1"/>
    <property type="molecule type" value="Genomic_DNA"/>
</dbReference>
<dbReference type="CDD" id="cd20351">
    <property type="entry name" value="Rcat_RBR_HOIP"/>
    <property type="match status" value="1"/>
</dbReference>